<proteinExistence type="predicted"/>
<keyword evidence="2" id="KW-0732">Signal</keyword>
<sequence length="478" mass="55318">MKFRFYSRLGAALLFLAGATVCMDTARAELTGFKGRFRKEGLEAGLVDSDGENCGKAVFKFTDFRYSFFVLMGEPCEVFQFNHEFRFLKFQCPMNGHTIYIEPADGTEAVYEPSYATGHHGTLKLPLQDFLRLKVTDFVFTLNFIDAEQPLLITRNFPGYIKAQRKGSFDVPGSPNWDSWGNLPVFLRIPGKEFIEADHARAAFARQVIKHKNSTVVEGTFNWDRSLELKDFEFSYSELVSICAKHGLLDVLYEKDAPEVKFQALIRSFAQGAESPERQLKTYEAVRQVLTAAGAPASTLEMVGQLNREWFNAYISGRAPMSFDGDSYAQPEKMNKLLTMYEDKNEKWLPYSDLSFDFSLQMKASFRMTAYLYYRQGLTLQTSSYSKLPDEEKRRRKEKAAEERRRLKADYPPPEPYISKEYTVTIPYQAMGDKESAVKNDETLNKEIDEIRKRWQQRPKPEGWNWEWIVNVEWMFSE</sequence>
<accession>A0ABU5MWQ8</accession>
<reference evidence="3 4" key="1">
    <citation type="journal article" date="2024" name="Appl. Environ. Microbiol.">
        <title>Pontiella agarivorans sp. nov., a novel marine anaerobic bacterium capable of degrading macroalgal polysaccharides and fixing nitrogen.</title>
        <authorList>
            <person name="Liu N."/>
            <person name="Kivenson V."/>
            <person name="Peng X."/>
            <person name="Cui Z."/>
            <person name="Lankiewicz T.S."/>
            <person name="Gosselin K.M."/>
            <person name="English C.J."/>
            <person name="Blair E.M."/>
            <person name="O'Malley M.A."/>
            <person name="Valentine D.L."/>
        </authorList>
    </citation>
    <scope>NUCLEOTIDE SEQUENCE [LARGE SCALE GENOMIC DNA]</scope>
    <source>
        <strain evidence="3 4">NLcol2</strain>
    </source>
</reference>
<name>A0ABU5MWQ8_9BACT</name>
<organism evidence="3 4">
    <name type="scientific">Pontiella agarivorans</name>
    <dbReference type="NCBI Taxonomy" id="3038953"/>
    <lineage>
        <taxon>Bacteria</taxon>
        <taxon>Pseudomonadati</taxon>
        <taxon>Kiritimatiellota</taxon>
        <taxon>Kiritimatiellia</taxon>
        <taxon>Kiritimatiellales</taxon>
        <taxon>Pontiellaceae</taxon>
        <taxon>Pontiella</taxon>
    </lineage>
</organism>
<feature type="region of interest" description="Disordered" evidence="1">
    <location>
        <begin position="387"/>
        <end position="410"/>
    </location>
</feature>
<keyword evidence="4" id="KW-1185">Reference proteome</keyword>
<evidence type="ECO:0000313" key="4">
    <source>
        <dbReference type="Proteomes" id="UP001290861"/>
    </source>
</evidence>
<feature type="chain" id="PRO_5047376860" evidence="2">
    <location>
        <begin position="29"/>
        <end position="478"/>
    </location>
</feature>
<comment type="caution">
    <text evidence="3">The sequence shown here is derived from an EMBL/GenBank/DDBJ whole genome shotgun (WGS) entry which is preliminary data.</text>
</comment>
<evidence type="ECO:0000313" key="3">
    <source>
        <dbReference type="EMBL" id="MDZ8118660.1"/>
    </source>
</evidence>
<evidence type="ECO:0000256" key="2">
    <source>
        <dbReference type="SAM" id="SignalP"/>
    </source>
</evidence>
<protein>
    <submittedName>
        <fullName evidence="3">Uncharacterized protein</fullName>
    </submittedName>
</protein>
<feature type="signal peptide" evidence="2">
    <location>
        <begin position="1"/>
        <end position="28"/>
    </location>
</feature>
<dbReference type="EMBL" id="JARVCO010000010">
    <property type="protein sequence ID" value="MDZ8118660.1"/>
    <property type="molecule type" value="Genomic_DNA"/>
</dbReference>
<evidence type="ECO:0000256" key="1">
    <source>
        <dbReference type="SAM" id="MobiDB-lite"/>
    </source>
</evidence>
<gene>
    <name evidence="3" type="ORF">P9H32_08460</name>
</gene>
<feature type="compositionally biased region" description="Basic and acidic residues" evidence="1">
    <location>
        <begin position="388"/>
        <end position="409"/>
    </location>
</feature>
<dbReference type="RefSeq" id="WP_322608458.1">
    <property type="nucleotide sequence ID" value="NZ_JARVCO010000010.1"/>
</dbReference>
<dbReference type="Proteomes" id="UP001290861">
    <property type="component" value="Unassembled WGS sequence"/>
</dbReference>